<name>A0AA43UBK5_9ACTN</name>
<protein>
    <submittedName>
        <fullName evidence="2">Uncharacterized protein</fullName>
    </submittedName>
</protein>
<evidence type="ECO:0000313" key="2">
    <source>
        <dbReference type="EMBL" id="MDO4842759.1"/>
    </source>
</evidence>
<gene>
    <name evidence="2" type="ORF">Q3982_08810</name>
</gene>
<feature type="signal peptide" evidence="1">
    <location>
        <begin position="1"/>
        <end position="30"/>
    </location>
</feature>
<dbReference type="EMBL" id="JAUMVS010000295">
    <property type="protein sequence ID" value="MDO4842759.1"/>
    <property type="molecule type" value="Genomic_DNA"/>
</dbReference>
<dbReference type="Proteomes" id="UP001168575">
    <property type="component" value="Unassembled WGS sequence"/>
</dbReference>
<evidence type="ECO:0000256" key="1">
    <source>
        <dbReference type="SAM" id="SignalP"/>
    </source>
</evidence>
<accession>A0AA43UBK5</accession>
<comment type="caution">
    <text evidence="2">The sequence shown here is derived from an EMBL/GenBank/DDBJ whole genome shotgun (WGS) entry which is preliminary data.</text>
</comment>
<keyword evidence="3" id="KW-1185">Reference proteome</keyword>
<feature type="non-terminal residue" evidence="2">
    <location>
        <position position="1"/>
    </location>
</feature>
<feature type="chain" id="PRO_5041202331" evidence="1">
    <location>
        <begin position="31"/>
        <end position="205"/>
    </location>
</feature>
<keyword evidence="1" id="KW-0732">Signal</keyword>
<evidence type="ECO:0000313" key="3">
    <source>
        <dbReference type="Proteomes" id="UP001168575"/>
    </source>
</evidence>
<organism evidence="2 3">
    <name type="scientific">Phoenicibacter congonensis</name>
    <dbReference type="NCBI Taxonomy" id="1944646"/>
    <lineage>
        <taxon>Bacteria</taxon>
        <taxon>Bacillati</taxon>
        <taxon>Actinomycetota</taxon>
        <taxon>Coriobacteriia</taxon>
        <taxon>Eggerthellales</taxon>
        <taxon>Eggerthellaceae</taxon>
        <taxon>Phoenicibacter</taxon>
    </lineage>
</organism>
<dbReference type="AlphaFoldDB" id="A0AA43UBK5"/>
<sequence>EEANMKRTVKGLCGLVLGVMLLTACGGANQATNTAAMSISPAELDTQAQNVADTFAQNTKLFQYTTDDSIGAVNVTMWRQEKTGWEPVAQGEIPLDANSSGGIGIQLSGKQFRAIFCDANWEETSAYAANLDFHPLREADKYISGELYSAFEQQNITVNQEILLWASIGGETTNLNQSDFRKSKCKAGVAVTATFMERMSDEGSV</sequence>
<reference evidence="2" key="1">
    <citation type="submission" date="2023-07" db="EMBL/GenBank/DDBJ databases">
        <title>Between Cages and Wild: Unraveling the Impact of Captivity on Animal Microbiomes and Antimicrobial Resistance.</title>
        <authorList>
            <person name="Schmartz G.P."/>
            <person name="Rehner J."/>
            <person name="Schuff M.J."/>
            <person name="Becker S.L."/>
            <person name="Kravczyk M."/>
            <person name="Gurevich A."/>
            <person name="Francke R."/>
            <person name="Mueller R."/>
            <person name="Keller V."/>
            <person name="Keller A."/>
        </authorList>
    </citation>
    <scope>NUCLEOTIDE SEQUENCE</scope>
    <source>
        <strain evidence="2">S12M_St_49</strain>
    </source>
</reference>
<proteinExistence type="predicted"/>